<evidence type="ECO:0008006" key="5">
    <source>
        <dbReference type="Google" id="ProtNLM"/>
    </source>
</evidence>
<dbReference type="SMART" id="SM00541">
    <property type="entry name" value="FYRN"/>
    <property type="match status" value="1"/>
</dbReference>
<evidence type="ECO:0000256" key="2">
    <source>
        <dbReference type="ARBA" id="ARBA00023242"/>
    </source>
</evidence>
<dbReference type="GeneID" id="26261209"/>
<dbReference type="OrthoDB" id="2192852at2759"/>
<dbReference type="InParanoid" id="A0A0B2UGV8"/>
<dbReference type="InterPro" id="IPR003889">
    <property type="entry name" value="FYrich_C"/>
</dbReference>
<accession>A0A0B2UGV8</accession>
<reference evidence="3 4" key="1">
    <citation type="journal article" date="2014" name="MBio">
        <title>The Ordospora colligata genome; evolution of extreme reduction in microsporidia and host-to-parasite horizontal gene transfer.</title>
        <authorList>
            <person name="Pombert J.-F."/>
            <person name="Haag K.L."/>
            <person name="Beidas S."/>
            <person name="Ebert D."/>
            <person name="Keeling P.J."/>
        </authorList>
    </citation>
    <scope>NUCLEOTIDE SEQUENCE [LARGE SCALE GENOMIC DNA]</scope>
    <source>
        <strain evidence="3 4">OC4</strain>
    </source>
</reference>
<keyword evidence="4" id="KW-1185">Reference proteome</keyword>
<comment type="subcellular location">
    <subcellularLocation>
        <location evidence="1">Nucleus</location>
    </subcellularLocation>
</comment>
<gene>
    <name evidence="3" type="ORF">M896_021140</name>
</gene>
<dbReference type="HOGENOM" id="CLU_112148_0_0_1"/>
<protein>
    <recommendedName>
        <fullName evidence="5">FYR N-terminal domain-containing protein</fullName>
    </recommendedName>
</protein>
<evidence type="ECO:0000256" key="1">
    <source>
        <dbReference type="ARBA" id="ARBA00004123"/>
    </source>
</evidence>
<dbReference type="EMBL" id="JOKQ01000002">
    <property type="protein sequence ID" value="KHN70276.1"/>
    <property type="molecule type" value="Genomic_DNA"/>
</dbReference>
<sequence>MEKDAFAKRFVDAYRRRKELHNLRRMACERINKKMVDQQVLRRAIEKSKGMNTSDLQQSQTEQAAIFGTGAYRLSLIEIGRLPTEDPERFHTETAIYPIGYACRKKYRGHDTYNKRSRDRILYICSVDAEKGPVITADDGREWHGPGMWEQFVNSIGNVVEYKNMEEFFGFINPMLAKKIESLGDVSICKRYIPWNKRAKLSSM</sequence>
<dbReference type="VEuPathDB" id="MicrosporidiaDB:M896_021140"/>
<dbReference type="PROSITE" id="PS51542">
    <property type="entry name" value="FYRN"/>
    <property type="match status" value="1"/>
</dbReference>
<dbReference type="Gene3D" id="3.30.160.360">
    <property type="match status" value="1"/>
</dbReference>
<dbReference type="GO" id="GO:0005634">
    <property type="term" value="C:nucleus"/>
    <property type="evidence" value="ECO:0007669"/>
    <property type="project" value="UniProtKB-SubCell"/>
</dbReference>
<evidence type="ECO:0000313" key="4">
    <source>
        <dbReference type="Proteomes" id="UP000031056"/>
    </source>
</evidence>
<proteinExistence type="predicted"/>
<dbReference type="PROSITE" id="PS51543">
    <property type="entry name" value="FYRC"/>
    <property type="match status" value="1"/>
</dbReference>
<dbReference type="InterPro" id="IPR003888">
    <property type="entry name" value="FYrich_N"/>
</dbReference>
<comment type="caution">
    <text evidence="3">The sequence shown here is derived from an EMBL/GenBank/DDBJ whole genome shotgun (WGS) entry which is preliminary data.</text>
</comment>
<dbReference type="RefSeq" id="XP_014564318.1">
    <property type="nucleotide sequence ID" value="XM_014708832.1"/>
</dbReference>
<dbReference type="AlphaFoldDB" id="A0A0B2UGV8"/>
<evidence type="ECO:0000313" key="3">
    <source>
        <dbReference type="EMBL" id="KHN70276.1"/>
    </source>
</evidence>
<keyword evidence="2" id="KW-0539">Nucleus</keyword>
<organism evidence="3 4">
    <name type="scientific">Ordospora colligata OC4</name>
    <dbReference type="NCBI Taxonomy" id="1354746"/>
    <lineage>
        <taxon>Eukaryota</taxon>
        <taxon>Fungi</taxon>
        <taxon>Fungi incertae sedis</taxon>
        <taxon>Microsporidia</taxon>
        <taxon>Ordosporidae</taxon>
        <taxon>Ordospora</taxon>
    </lineage>
</organism>
<name>A0A0B2UGV8_9MICR</name>
<dbReference type="Pfam" id="PF05964">
    <property type="entry name" value="FYRN"/>
    <property type="match status" value="1"/>
</dbReference>
<dbReference type="Proteomes" id="UP000031056">
    <property type="component" value="Unassembled WGS sequence"/>
</dbReference>